<sequence length="89" mass="10213">MVLAVEEVVGHLIQEPMLWCSSFLFPGERSAVMRDDKLLTSPSSSSHHHHLRDDLTPPGERFMIYWCLLVLFTQLHVLFVVVYSLAFNA</sequence>
<organism evidence="2 3">
    <name type="scientific">Petrolisthes manimaculis</name>
    <dbReference type="NCBI Taxonomy" id="1843537"/>
    <lineage>
        <taxon>Eukaryota</taxon>
        <taxon>Metazoa</taxon>
        <taxon>Ecdysozoa</taxon>
        <taxon>Arthropoda</taxon>
        <taxon>Crustacea</taxon>
        <taxon>Multicrustacea</taxon>
        <taxon>Malacostraca</taxon>
        <taxon>Eumalacostraca</taxon>
        <taxon>Eucarida</taxon>
        <taxon>Decapoda</taxon>
        <taxon>Pleocyemata</taxon>
        <taxon>Anomura</taxon>
        <taxon>Galatheoidea</taxon>
        <taxon>Porcellanidae</taxon>
        <taxon>Petrolisthes</taxon>
    </lineage>
</organism>
<accession>A0AAE1TPR4</accession>
<gene>
    <name evidence="2" type="ORF">Pmani_033824</name>
</gene>
<comment type="caution">
    <text evidence="2">The sequence shown here is derived from an EMBL/GenBank/DDBJ whole genome shotgun (WGS) entry which is preliminary data.</text>
</comment>
<protein>
    <submittedName>
        <fullName evidence="2">Uncharacterized protein</fullName>
    </submittedName>
</protein>
<dbReference type="Proteomes" id="UP001292094">
    <property type="component" value="Unassembled WGS sequence"/>
</dbReference>
<dbReference type="AlphaFoldDB" id="A0AAE1TPR4"/>
<keyword evidence="3" id="KW-1185">Reference proteome</keyword>
<evidence type="ECO:0000313" key="3">
    <source>
        <dbReference type="Proteomes" id="UP001292094"/>
    </source>
</evidence>
<evidence type="ECO:0000313" key="2">
    <source>
        <dbReference type="EMBL" id="KAK4293478.1"/>
    </source>
</evidence>
<name>A0AAE1TPR4_9EUCA</name>
<feature type="transmembrane region" description="Helical" evidence="1">
    <location>
        <begin position="63"/>
        <end position="86"/>
    </location>
</feature>
<proteinExistence type="predicted"/>
<keyword evidence="1" id="KW-0812">Transmembrane</keyword>
<evidence type="ECO:0000256" key="1">
    <source>
        <dbReference type="SAM" id="Phobius"/>
    </source>
</evidence>
<reference evidence="2" key="1">
    <citation type="submission" date="2023-11" db="EMBL/GenBank/DDBJ databases">
        <title>Genome assemblies of two species of porcelain crab, Petrolisthes cinctipes and Petrolisthes manimaculis (Anomura: Porcellanidae).</title>
        <authorList>
            <person name="Angst P."/>
        </authorList>
    </citation>
    <scope>NUCLEOTIDE SEQUENCE</scope>
    <source>
        <strain evidence="2">PB745_02</strain>
        <tissue evidence="2">Gill</tissue>
    </source>
</reference>
<keyword evidence="1" id="KW-0472">Membrane</keyword>
<dbReference type="EMBL" id="JAWZYT010004537">
    <property type="protein sequence ID" value="KAK4293478.1"/>
    <property type="molecule type" value="Genomic_DNA"/>
</dbReference>
<keyword evidence="1" id="KW-1133">Transmembrane helix</keyword>